<keyword evidence="4" id="KW-0472">Membrane</keyword>
<comment type="similarity">
    <text evidence="2">Belongs to the SusD family.</text>
</comment>
<evidence type="ECO:0000256" key="2">
    <source>
        <dbReference type="ARBA" id="ARBA00006275"/>
    </source>
</evidence>
<evidence type="ECO:0000256" key="1">
    <source>
        <dbReference type="ARBA" id="ARBA00004442"/>
    </source>
</evidence>
<reference evidence="9 10" key="1">
    <citation type="submission" date="2017-02" db="EMBL/GenBank/DDBJ databases">
        <authorList>
            <person name="Peterson S.W."/>
        </authorList>
    </citation>
    <scope>NUCLEOTIDE SEQUENCE [LARGE SCALE GENOMIC DNA]</scope>
    <source>
        <strain evidence="9 10">ATCC 43324</strain>
    </source>
</reference>
<evidence type="ECO:0000313" key="9">
    <source>
        <dbReference type="EMBL" id="SJZ65170.1"/>
    </source>
</evidence>
<name>A0A1T4MDM7_9BACT</name>
<dbReference type="GO" id="GO:0009279">
    <property type="term" value="C:cell outer membrane"/>
    <property type="evidence" value="ECO:0007669"/>
    <property type="project" value="UniProtKB-SubCell"/>
</dbReference>
<sequence length="551" mass="62888">MKKRYLAISFIATALVASSCNEFLNIDPTDKVTEKLVWADVATAELAINYFYGDIPNLGSFSDYQCSIGLTEGLTDEFKYGNMNYNAFCFIPNEVSYGGTVLTASYVDSYLGVWGTTYEQIRRVNETLGKLHASGFDEAEKQRLEGELRFFRAMYYFELLKRYHQAILYDEDLSKIATDKAFDSEEAGWNYVLSDLNYAAEHLPVQQSATGRLTSGAAYALISRAMLYCNNWDAVKKAAKKIFAMGYKLTDQYADAFKGDGNTEAIYTYVYGNAANTGHSFDSYYAPGGDHSLGMPTHGGFGTPTQDLVEEYELKTGGKADWTTWHASYGTLQAPPYDQLEPRFAATILYNGAKWRDRTIEPFVGGKDGWATWMTDAITEGRTTTGYYLRKFLDEKRDYKANSKSTQPWIAFRLAEVYLNYAEACLRTNDLTEAATYINKVRKRPGVNLPELQNLTTVEKTFNALRHERKIELAFEGLYYWDMRRWGLATTQLSGIRRHGLKIVKSGNDYRYLYVEVDNEDLNYRQKMNRFPVPLAELNTNKEMKQFSEWK</sequence>
<dbReference type="EMBL" id="FUXK01000006">
    <property type="protein sequence ID" value="SJZ65170.1"/>
    <property type="molecule type" value="Genomic_DNA"/>
</dbReference>
<feature type="domain" description="SusD-like N-terminal" evidence="8">
    <location>
        <begin position="106"/>
        <end position="227"/>
    </location>
</feature>
<organism evidence="9 10">
    <name type="scientific">Segatella oulorum</name>
    <dbReference type="NCBI Taxonomy" id="28136"/>
    <lineage>
        <taxon>Bacteria</taxon>
        <taxon>Pseudomonadati</taxon>
        <taxon>Bacteroidota</taxon>
        <taxon>Bacteroidia</taxon>
        <taxon>Bacteroidales</taxon>
        <taxon>Prevotellaceae</taxon>
        <taxon>Segatella</taxon>
    </lineage>
</organism>
<dbReference type="InterPro" id="IPR012944">
    <property type="entry name" value="SusD_RagB_dom"/>
</dbReference>
<keyword evidence="3 6" id="KW-0732">Signal</keyword>
<feature type="domain" description="RagB/SusD" evidence="7">
    <location>
        <begin position="263"/>
        <end position="550"/>
    </location>
</feature>
<proteinExistence type="inferred from homology"/>
<dbReference type="STRING" id="28136.SAMN02745202_00715"/>
<dbReference type="Pfam" id="PF07980">
    <property type="entry name" value="SusD_RagB"/>
    <property type="match status" value="1"/>
</dbReference>
<dbReference type="InterPro" id="IPR033985">
    <property type="entry name" value="SusD-like_N"/>
</dbReference>
<dbReference type="InterPro" id="IPR011990">
    <property type="entry name" value="TPR-like_helical_dom_sf"/>
</dbReference>
<dbReference type="eggNOG" id="COG1435">
    <property type="taxonomic scope" value="Bacteria"/>
</dbReference>
<evidence type="ECO:0000259" key="8">
    <source>
        <dbReference type="Pfam" id="PF14322"/>
    </source>
</evidence>
<dbReference type="RefSeq" id="WP_078805502.1">
    <property type="nucleotide sequence ID" value="NZ_CAUUUB010000010.1"/>
</dbReference>
<dbReference type="AlphaFoldDB" id="A0A1T4MDM7"/>
<evidence type="ECO:0000256" key="4">
    <source>
        <dbReference type="ARBA" id="ARBA00023136"/>
    </source>
</evidence>
<dbReference type="PROSITE" id="PS51257">
    <property type="entry name" value="PROKAR_LIPOPROTEIN"/>
    <property type="match status" value="1"/>
</dbReference>
<protein>
    <submittedName>
        <fullName evidence="9">Starch-binding associating with outer membrane</fullName>
    </submittedName>
</protein>
<keyword evidence="5" id="KW-0998">Cell outer membrane</keyword>
<evidence type="ECO:0000259" key="7">
    <source>
        <dbReference type="Pfam" id="PF07980"/>
    </source>
</evidence>
<evidence type="ECO:0000256" key="3">
    <source>
        <dbReference type="ARBA" id="ARBA00022729"/>
    </source>
</evidence>
<evidence type="ECO:0000256" key="6">
    <source>
        <dbReference type="SAM" id="SignalP"/>
    </source>
</evidence>
<comment type="subcellular location">
    <subcellularLocation>
        <location evidence="1">Cell outer membrane</location>
    </subcellularLocation>
</comment>
<dbReference type="Proteomes" id="UP000190065">
    <property type="component" value="Unassembled WGS sequence"/>
</dbReference>
<evidence type="ECO:0000256" key="5">
    <source>
        <dbReference type="ARBA" id="ARBA00023237"/>
    </source>
</evidence>
<accession>A0A1T4MDM7</accession>
<gene>
    <name evidence="9" type="ORF">SAMN02745202_00715</name>
</gene>
<dbReference type="SUPFAM" id="SSF48452">
    <property type="entry name" value="TPR-like"/>
    <property type="match status" value="1"/>
</dbReference>
<evidence type="ECO:0000313" key="10">
    <source>
        <dbReference type="Proteomes" id="UP000190065"/>
    </source>
</evidence>
<dbReference type="Pfam" id="PF14322">
    <property type="entry name" value="SusD-like_3"/>
    <property type="match status" value="1"/>
</dbReference>
<feature type="signal peptide" evidence="6">
    <location>
        <begin position="1"/>
        <end position="19"/>
    </location>
</feature>
<dbReference type="Gene3D" id="1.25.40.390">
    <property type="match status" value="1"/>
</dbReference>
<feature type="chain" id="PRO_5013159954" evidence="6">
    <location>
        <begin position="20"/>
        <end position="551"/>
    </location>
</feature>